<keyword evidence="2" id="KW-0472">Membrane</keyword>
<protein>
    <submittedName>
        <fullName evidence="3">Uncharacterized protein</fullName>
    </submittedName>
</protein>
<evidence type="ECO:0000256" key="2">
    <source>
        <dbReference type="SAM" id="Phobius"/>
    </source>
</evidence>
<accession>A0A8T8SAF4</accession>
<feature type="region of interest" description="Disordered" evidence="1">
    <location>
        <begin position="50"/>
        <end position="83"/>
    </location>
</feature>
<feature type="transmembrane region" description="Helical" evidence="2">
    <location>
        <begin position="6"/>
        <end position="28"/>
    </location>
</feature>
<reference evidence="3" key="1">
    <citation type="submission" date="2016-04" db="EMBL/GenBank/DDBJ databases">
        <authorList>
            <person name="Nguyen H.D."/>
            <person name="Samba Siva P."/>
            <person name="Cullis J."/>
            <person name="Levesque C.A."/>
            <person name="Hambleton S."/>
        </authorList>
    </citation>
    <scope>NUCLEOTIDE SEQUENCE</scope>
    <source>
        <strain evidence="3">DAOMC 236416</strain>
    </source>
</reference>
<feature type="non-terminal residue" evidence="3">
    <location>
        <position position="143"/>
    </location>
</feature>
<reference evidence="3" key="2">
    <citation type="journal article" date="2019" name="IMA Fungus">
        <title>Genome sequencing and comparison of five Tilletia species to identify candidate genes for the detection of regulated species infecting wheat.</title>
        <authorList>
            <person name="Nguyen H.D.T."/>
            <person name="Sultana T."/>
            <person name="Kesanakurti P."/>
            <person name="Hambleton S."/>
        </authorList>
    </citation>
    <scope>NUCLEOTIDE SEQUENCE</scope>
    <source>
        <strain evidence="3">DAOMC 236416</strain>
    </source>
</reference>
<proteinExistence type="predicted"/>
<keyword evidence="4" id="KW-1185">Reference proteome</keyword>
<keyword evidence="2" id="KW-1133">Transmembrane helix</keyword>
<name>A0A8T8SAF4_9BASI</name>
<sequence length="143" mass="15433">MIDTSFHLPSASVVLGAVSLTTALLATCTKAGRIALVKVPATIYVRIFHDPSPSSSEEGDSNASKLGCEPISVLGKDDERPSYLSHSPLARVFKAVFGRSKSEKDSRKGLKTEQDPSEVPWIRICDFAAEADPKSWITADELN</sequence>
<organism evidence="3 4">
    <name type="scientific">Tilletia indica</name>
    <dbReference type="NCBI Taxonomy" id="43049"/>
    <lineage>
        <taxon>Eukaryota</taxon>
        <taxon>Fungi</taxon>
        <taxon>Dikarya</taxon>
        <taxon>Basidiomycota</taxon>
        <taxon>Ustilaginomycotina</taxon>
        <taxon>Exobasidiomycetes</taxon>
        <taxon>Tilletiales</taxon>
        <taxon>Tilletiaceae</taxon>
        <taxon>Tilletia</taxon>
    </lineage>
</organism>
<dbReference type="Proteomes" id="UP000077521">
    <property type="component" value="Unassembled WGS sequence"/>
</dbReference>
<evidence type="ECO:0000313" key="3">
    <source>
        <dbReference type="EMBL" id="KAE8235924.1"/>
    </source>
</evidence>
<comment type="caution">
    <text evidence="3">The sequence shown here is derived from an EMBL/GenBank/DDBJ whole genome shotgun (WGS) entry which is preliminary data.</text>
</comment>
<dbReference type="AlphaFoldDB" id="A0A8T8SAF4"/>
<gene>
    <name evidence="3" type="ORF">A4X13_0g9329</name>
</gene>
<evidence type="ECO:0000313" key="4">
    <source>
        <dbReference type="Proteomes" id="UP000077521"/>
    </source>
</evidence>
<dbReference type="EMBL" id="LWDF02002495">
    <property type="protein sequence ID" value="KAE8235924.1"/>
    <property type="molecule type" value="Genomic_DNA"/>
</dbReference>
<keyword evidence="2" id="KW-0812">Transmembrane</keyword>
<evidence type="ECO:0000256" key="1">
    <source>
        <dbReference type="SAM" id="MobiDB-lite"/>
    </source>
</evidence>